<gene>
    <name evidence="3" type="ORF">BLNAU_20284</name>
</gene>
<keyword evidence="4" id="KW-1185">Reference proteome</keyword>
<dbReference type="InterPro" id="IPR012677">
    <property type="entry name" value="Nucleotide-bd_a/b_plait_sf"/>
</dbReference>
<feature type="compositionally biased region" description="Low complexity" evidence="1">
    <location>
        <begin position="118"/>
        <end position="136"/>
    </location>
</feature>
<accession>A0ABQ9WZ67</accession>
<reference evidence="3 4" key="1">
    <citation type="journal article" date="2022" name="bioRxiv">
        <title>Genomics of Preaxostyla Flagellates Illuminates Evolutionary Transitions and the Path Towards Mitochondrial Loss.</title>
        <authorList>
            <person name="Novak L.V.F."/>
            <person name="Treitli S.C."/>
            <person name="Pyrih J."/>
            <person name="Halakuc P."/>
            <person name="Pipaliya S.V."/>
            <person name="Vacek V."/>
            <person name="Brzon O."/>
            <person name="Soukal P."/>
            <person name="Eme L."/>
            <person name="Dacks J.B."/>
            <person name="Karnkowska A."/>
            <person name="Elias M."/>
            <person name="Hampl V."/>
        </authorList>
    </citation>
    <scope>NUCLEOTIDE SEQUENCE [LARGE SCALE GENOMIC DNA]</scope>
    <source>
        <strain evidence="3">NAU3</strain>
        <tissue evidence="3">Gut</tissue>
    </source>
</reference>
<organism evidence="3 4">
    <name type="scientific">Blattamonas nauphoetae</name>
    <dbReference type="NCBI Taxonomy" id="2049346"/>
    <lineage>
        <taxon>Eukaryota</taxon>
        <taxon>Metamonada</taxon>
        <taxon>Preaxostyla</taxon>
        <taxon>Oxymonadida</taxon>
        <taxon>Blattamonas</taxon>
    </lineage>
</organism>
<dbReference type="Gene3D" id="3.30.70.330">
    <property type="match status" value="1"/>
</dbReference>
<feature type="domain" description="RRM" evidence="2">
    <location>
        <begin position="12"/>
        <end position="74"/>
    </location>
</feature>
<protein>
    <recommendedName>
        <fullName evidence="2">RRM domain-containing protein</fullName>
    </recommendedName>
</protein>
<dbReference type="CDD" id="cd00590">
    <property type="entry name" value="RRM_SF"/>
    <property type="match status" value="1"/>
</dbReference>
<proteinExistence type="predicted"/>
<evidence type="ECO:0000313" key="3">
    <source>
        <dbReference type="EMBL" id="KAK2944811.1"/>
    </source>
</evidence>
<dbReference type="Pfam" id="PF00076">
    <property type="entry name" value="RRM_1"/>
    <property type="match status" value="1"/>
</dbReference>
<dbReference type="InterPro" id="IPR035979">
    <property type="entry name" value="RBD_domain_sf"/>
</dbReference>
<dbReference type="InterPro" id="IPR000504">
    <property type="entry name" value="RRM_dom"/>
</dbReference>
<name>A0ABQ9WZ67_9EUKA</name>
<sequence length="366" mass="41710">MRSTNVLSTQAIFLNNIPPTFHRNDIYHMLTHIGNIISISKHIDHIADVIFAIVVFSSAHEATNAISYLRQTYFVKYPLSVMPYPYLPNATPIHKPPHQTHHPDSRSSFNSRFLSSFPQKTTSQSSTSSTSSTSRPTETKEHSSTNCKVKRSISDGINDLYQHCKKFQLSQRTPNDSTKLRTHCKDSFPIITQLFSASFARFPMFPAHTELVLLLLKSSQIALHFDVIEPSVLLRPFYPYLTAFFKHILSTDVQFELVSPVSRFISLALKNDATQATRFLLHGYHLAVVSRLQDCSLLLPEFPQDLLLILLSVSNEDHELYLNFRDGLAKEGFQGILDAFLVDSMNMYKHDLTLLHNRLFCINLLV</sequence>
<dbReference type="SUPFAM" id="SSF54928">
    <property type="entry name" value="RNA-binding domain, RBD"/>
    <property type="match status" value="1"/>
</dbReference>
<feature type="region of interest" description="Disordered" evidence="1">
    <location>
        <begin position="118"/>
        <end position="148"/>
    </location>
</feature>
<evidence type="ECO:0000313" key="4">
    <source>
        <dbReference type="Proteomes" id="UP001281761"/>
    </source>
</evidence>
<evidence type="ECO:0000256" key="1">
    <source>
        <dbReference type="SAM" id="MobiDB-lite"/>
    </source>
</evidence>
<dbReference type="Proteomes" id="UP001281761">
    <property type="component" value="Unassembled WGS sequence"/>
</dbReference>
<dbReference type="EMBL" id="JARBJD010000284">
    <property type="protein sequence ID" value="KAK2944811.1"/>
    <property type="molecule type" value="Genomic_DNA"/>
</dbReference>
<comment type="caution">
    <text evidence="3">The sequence shown here is derived from an EMBL/GenBank/DDBJ whole genome shotgun (WGS) entry which is preliminary data.</text>
</comment>
<evidence type="ECO:0000259" key="2">
    <source>
        <dbReference type="Pfam" id="PF00076"/>
    </source>
</evidence>